<dbReference type="PANTHER" id="PTHR34512:SF30">
    <property type="entry name" value="OUTER MEMBRANE PROTEIN ASSEMBLY FACTOR BAMB"/>
    <property type="match status" value="1"/>
</dbReference>
<dbReference type="InterPro" id="IPR018391">
    <property type="entry name" value="PQQ_b-propeller_rpt"/>
</dbReference>
<gene>
    <name evidence="3" type="primary">bamB_4</name>
    <name evidence="3" type="ORF">MFFC18_17770</name>
</gene>
<sequence length="1609" mass="179379" precursor="true">MHPLLITILFLHCALTSSHLVAQQQAVNFTQLFDGIELRPPESAFIAPPREVIRPLLRCKKLMAAGKVDEAVEILGEVLADESVEDFLIPRGSQSFSSLRSRTEQILGSIDARFLEPYQIRYGIRARKLLERGVAENDLSLLKKASNQFFFTDSGAEAAMLLGHLELSNGQPSAAQSWFAKIVRFRSTAAKHDPEASILLATCQMLSNNRDAAEETLVSLKQRMPNSTIQLMGENYTLFNRNPEAIPWLTRLIGDSPLASNRTLSRWLMFQGNPARTGKVGTGMPLMAPRWEHATASSIALKERSTEYLKELVQEKTVPAPAVQPLVVGDTIVFRDVDHMYGVDFESGLRKWAWPPRFAWNDTPSEKVSVAAALKMNQRLVMDSIYGRASSDGRLIFFVPQPGSSSQYDHDNVFANADDSAPEDLRTHNELVAIDSENSGMLRWRVGGPKGFDEPKLAKAFFMGEPLPLEGVLYCCCVLDNAVQLVALDSKTGKLRWIQAIAAFDHESFDANHNRRLAGVSPSYANGKIVCLTGTGAVVALEVSTRTLLWGYEYRLPRNTRIISDSNNYPNMLNDAWRDSQVTIANGMVYLTPVLSRELICLDLDNGEGVWYEEDGFLPRKVERESSLYLAGINQGQLILVGSRNVRAIDSFSGVETWRLPLAADDLPSGRGYIGVDSLFLPTTSRKILRIDLADGKIAESVGTGRILGNLSRVQGDVVSHGVDHVASYPEFGASREAIDRLPVATLNEQQQFAKSQILIQQGELESGLDLLISLAEQNSDPKYSSLLDACANNFQMDSPSLSLRALDALKRLYPRFDVDELERMRLLSKLRTGEFAESIDLGLTQIEGSFARIPDGVIVESSDSIVESVNATLLDRPIEWEADPGDVPGVEVVDFENRYDTIQYSEVGWHRAKLQMAIEGLREYDPDAAAQVYSRTADLVSNALDGTDDEVQWLLDRLPESVMDLPTLELIANHRLEQKKYLIALFYANTAIGRGGDGVEEFKLLKARILLAGRDLNAAKKVLDSVDFAVLDDTNRQELESLNQQVTVQVAADSGMFNSSAAGSDADWPGFETGYIRKTQSKKQTPIRYRLPFVFDPATDADYRKTRLFLSPWGDHRREFEVRNSRGNVVRELQLRDENLSGSFGYSQRCQIDIQNHVAELTLNKITLIVDWFNVISGDGGNLWELPHEQVSPVRTAFSGMRELVVAEQNMLHCYETHTGKVLWKRKMAKPVNRIVTHGSLLTAWSEEGRQFNTIETATGRLVRTVKSKRFIVSRSLIDKFVMWHPIRKGELPADQENALAGPDGPANPAKVAIRMAVFDAGLGRLAWQRVNDNRARSYYRVSEVCTLDPHGTLAFVDLGSGETLSQTELPLTDSEKRSLQGINLRRHRAGWVLHVKLKDRADPFSRGKSTYRFNQLHYSLGSGPVFLLGDASKQLVWKDRVYLERMEYMNNQPFDSPVIMFGRHIARHHSSDGEMHYLQSTILDAKTGRLIGSDVVKTLESYNGHAIEWKPGASGASAHTLAISTPTQVQSLTFGSDVELPPVPQTHLTFNALDFFDDTNLERPQAVVADVRVGEFRARALEASKVRKARLPQAAAELKKRLRVGSQ</sequence>
<accession>A0A5B9PBP8</accession>
<dbReference type="SMART" id="SM00564">
    <property type="entry name" value="PQQ"/>
    <property type="match status" value="6"/>
</dbReference>
<dbReference type="Gene3D" id="2.130.10.10">
    <property type="entry name" value="YVTN repeat-like/Quinoprotein amine dehydrogenase"/>
    <property type="match status" value="2"/>
</dbReference>
<evidence type="ECO:0000313" key="3">
    <source>
        <dbReference type="EMBL" id="QEG21916.1"/>
    </source>
</evidence>
<dbReference type="InterPro" id="IPR002372">
    <property type="entry name" value="PQQ_rpt_dom"/>
</dbReference>
<dbReference type="InterPro" id="IPR015943">
    <property type="entry name" value="WD40/YVTN_repeat-like_dom_sf"/>
</dbReference>
<dbReference type="KEGG" id="mff:MFFC18_17770"/>
<dbReference type="STRING" id="980251.GCA_001642875_03378"/>
<dbReference type="InterPro" id="IPR011990">
    <property type="entry name" value="TPR-like_helical_dom_sf"/>
</dbReference>
<feature type="chain" id="PRO_5023082873" evidence="1">
    <location>
        <begin position="23"/>
        <end position="1609"/>
    </location>
</feature>
<keyword evidence="4" id="KW-1185">Reference proteome</keyword>
<dbReference type="Pfam" id="PF13360">
    <property type="entry name" value="PQQ_2"/>
    <property type="match status" value="2"/>
</dbReference>
<dbReference type="SUPFAM" id="SSF50998">
    <property type="entry name" value="Quinoprotein alcohol dehydrogenase-like"/>
    <property type="match status" value="1"/>
</dbReference>
<evidence type="ECO:0000313" key="4">
    <source>
        <dbReference type="Proteomes" id="UP000322214"/>
    </source>
</evidence>
<dbReference type="InterPro" id="IPR011047">
    <property type="entry name" value="Quinoprotein_ADH-like_sf"/>
</dbReference>
<feature type="domain" description="Pyrrolo-quinoline quinone repeat" evidence="2">
    <location>
        <begin position="485"/>
        <end position="665"/>
    </location>
</feature>
<feature type="domain" description="Pyrrolo-quinoline quinone repeat" evidence="2">
    <location>
        <begin position="1180"/>
        <end position="1264"/>
    </location>
</feature>
<organism evidence="3 4">
    <name type="scientific">Mariniblastus fucicola</name>
    <dbReference type="NCBI Taxonomy" id="980251"/>
    <lineage>
        <taxon>Bacteria</taxon>
        <taxon>Pseudomonadati</taxon>
        <taxon>Planctomycetota</taxon>
        <taxon>Planctomycetia</taxon>
        <taxon>Pirellulales</taxon>
        <taxon>Pirellulaceae</taxon>
        <taxon>Mariniblastus</taxon>
    </lineage>
</organism>
<feature type="signal peptide" evidence="1">
    <location>
        <begin position="1"/>
        <end position="22"/>
    </location>
</feature>
<dbReference type="Gene3D" id="1.25.40.10">
    <property type="entry name" value="Tetratricopeptide repeat domain"/>
    <property type="match status" value="1"/>
</dbReference>
<dbReference type="EMBL" id="CP042912">
    <property type="protein sequence ID" value="QEG21916.1"/>
    <property type="molecule type" value="Genomic_DNA"/>
</dbReference>
<dbReference type="RefSeq" id="WP_162273980.1">
    <property type="nucleotide sequence ID" value="NZ_CP042912.1"/>
</dbReference>
<keyword evidence="1" id="KW-0732">Signal</keyword>
<name>A0A5B9PBP8_9BACT</name>
<protein>
    <submittedName>
        <fullName evidence="3">Outer membrane protein assembly factor BamB</fullName>
    </submittedName>
</protein>
<reference evidence="3 4" key="1">
    <citation type="submission" date="2019-08" db="EMBL/GenBank/DDBJ databases">
        <title>Deep-cultivation of Planctomycetes and their phenomic and genomic characterization uncovers novel biology.</title>
        <authorList>
            <person name="Wiegand S."/>
            <person name="Jogler M."/>
            <person name="Boedeker C."/>
            <person name="Pinto D."/>
            <person name="Vollmers J."/>
            <person name="Rivas-Marin E."/>
            <person name="Kohn T."/>
            <person name="Peeters S.H."/>
            <person name="Heuer A."/>
            <person name="Rast P."/>
            <person name="Oberbeckmann S."/>
            <person name="Bunk B."/>
            <person name="Jeske O."/>
            <person name="Meyerdierks A."/>
            <person name="Storesund J.E."/>
            <person name="Kallscheuer N."/>
            <person name="Luecker S."/>
            <person name="Lage O.M."/>
            <person name="Pohl T."/>
            <person name="Merkel B.J."/>
            <person name="Hornburger P."/>
            <person name="Mueller R.-W."/>
            <person name="Bruemmer F."/>
            <person name="Labrenz M."/>
            <person name="Spormann A.M."/>
            <person name="Op den Camp H."/>
            <person name="Overmann J."/>
            <person name="Amann R."/>
            <person name="Jetten M.S.M."/>
            <person name="Mascher T."/>
            <person name="Medema M.H."/>
            <person name="Devos D.P."/>
            <person name="Kaster A.-K."/>
            <person name="Ovreas L."/>
            <person name="Rohde M."/>
            <person name="Galperin M.Y."/>
            <person name="Jogler C."/>
        </authorList>
    </citation>
    <scope>NUCLEOTIDE SEQUENCE [LARGE SCALE GENOMIC DNA]</scope>
    <source>
        <strain evidence="3 4">FC18</strain>
    </source>
</reference>
<evidence type="ECO:0000259" key="2">
    <source>
        <dbReference type="Pfam" id="PF13360"/>
    </source>
</evidence>
<proteinExistence type="predicted"/>
<evidence type="ECO:0000256" key="1">
    <source>
        <dbReference type="SAM" id="SignalP"/>
    </source>
</evidence>
<dbReference type="PANTHER" id="PTHR34512">
    <property type="entry name" value="CELL SURFACE PROTEIN"/>
    <property type="match status" value="1"/>
</dbReference>
<dbReference type="Proteomes" id="UP000322214">
    <property type="component" value="Chromosome"/>
</dbReference>